<evidence type="ECO:0000259" key="8">
    <source>
        <dbReference type="PROSITE" id="PS50011"/>
    </source>
</evidence>
<dbReference type="PANTHER" id="PTHR27008">
    <property type="entry name" value="OS04G0122200 PROTEIN"/>
    <property type="match status" value="1"/>
</dbReference>
<dbReference type="EMBL" id="JAIVGD010000015">
    <property type="protein sequence ID" value="KAH0757603.1"/>
    <property type="molecule type" value="Genomic_DNA"/>
</dbReference>
<keyword evidence="4" id="KW-0677">Repeat</keyword>
<dbReference type="PROSITE" id="PS00107">
    <property type="entry name" value="PROTEIN_KINASE_ATP"/>
    <property type="match status" value="1"/>
</dbReference>
<evidence type="ECO:0000313" key="9">
    <source>
        <dbReference type="EMBL" id="KAH0757603.1"/>
    </source>
</evidence>
<keyword evidence="6" id="KW-0472">Membrane</keyword>
<evidence type="ECO:0000256" key="6">
    <source>
        <dbReference type="ARBA" id="ARBA00023136"/>
    </source>
</evidence>
<organism evidence="9 10">
    <name type="scientific">Solanum tuberosum</name>
    <name type="common">Potato</name>
    <dbReference type="NCBI Taxonomy" id="4113"/>
    <lineage>
        <taxon>Eukaryota</taxon>
        <taxon>Viridiplantae</taxon>
        <taxon>Streptophyta</taxon>
        <taxon>Embryophyta</taxon>
        <taxon>Tracheophyta</taxon>
        <taxon>Spermatophyta</taxon>
        <taxon>Magnoliopsida</taxon>
        <taxon>eudicotyledons</taxon>
        <taxon>Gunneridae</taxon>
        <taxon>Pentapetalae</taxon>
        <taxon>asterids</taxon>
        <taxon>lamiids</taxon>
        <taxon>Solanales</taxon>
        <taxon>Solanaceae</taxon>
        <taxon>Solanoideae</taxon>
        <taxon>Solaneae</taxon>
        <taxon>Solanum</taxon>
    </lineage>
</organism>
<dbReference type="InterPro" id="IPR017441">
    <property type="entry name" value="Protein_kinase_ATP_BS"/>
</dbReference>
<dbReference type="InterPro" id="IPR011009">
    <property type="entry name" value="Kinase-like_dom_sf"/>
</dbReference>
<dbReference type="PROSITE" id="PS50011">
    <property type="entry name" value="PROTEIN_KINASE_DOM"/>
    <property type="match status" value="1"/>
</dbReference>
<comment type="subcellular location">
    <subcellularLocation>
        <location evidence="1">Membrane</location>
    </subcellularLocation>
</comment>
<evidence type="ECO:0000256" key="3">
    <source>
        <dbReference type="ARBA" id="ARBA00022692"/>
    </source>
</evidence>
<evidence type="ECO:0000256" key="4">
    <source>
        <dbReference type="ARBA" id="ARBA00022737"/>
    </source>
</evidence>
<evidence type="ECO:0000256" key="5">
    <source>
        <dbReference type="ARBA" id="ARBA00022989"/>
    </source>
</evidence>
<keyword evidence="7" id="KW-0547">Nucleotide-binding</keyword>
<evidence type="ECO:0000256" key="2">
    <source>
        <dbReference type="ARBA" id="ARBA00022614"/>
    </source>
</evidence>
<dbReference type="Gene3D" id="3.30.200.20">
    <property type="entry name" value="Phosphorylase Kinase, domain 1"/>
    <property type="match status" value="1"/>
</dbReference>
<dbReference type="InterPro" id="IPR000719">
    <property type="entry name" value="Prot_kinase_dom"/>
</dbReference>
<keyword evidence="10" id="KW-1185">Reference proteome</keyword>
<keyword evidence="3" id="KW-0812">Transmembrane</keyword>
<protein>
    <recommendedName>
        <fullName evidence="8">Protein kinase domain-containing protein</fullName>
    </recommendedName>
</protein>
<gene>
    <name evidence="9" type="ORF">KY290_021096</name>
</gene>
<evidence type="ECO:0000313" key="10">
    <source>
        <dbReference type="Proteomes" id="UP000826656"/>
    </source>
</evidence>
<keyword evidence="7" id="KW-0067">ATP-binding</keyword>
<keyword evidence="2" id="KW-0433">Leucine-rich repeat</keyword>
<proteinExistence type="predicted"/>
<sequence length="134" mass="14878">MGGKDGNPPDLTTIFFKTRKKDNKLVEPEAIEKHAQLEKIVQEDPSLFSIEIVEKCYGPPEVKQWSPEVAPQIISYCELQRATHGFDVNNLLGSGSFGSVYKGTVADGMTVVVKVFNVQMEGNFKPLTENVKSF</sequence>
<keyword evidence="5" id="KW-1133">Transmembrane helix</keyword>
<dbReference type="Proteomes" id="UP000826656">
    <property type="component" value="Unassembled WGS sequence"/>
</dbReference>
<evidence type="ECO:0000256" key="1">
    <source>
        <dbReference type="ARBA" id="ARBA00004370"/>
    </source>
</evidence>
<dbReference type="InterPro" id="IPR051809">
    <property type="entry name" value="Plant_receptor-like_S/T_kinase"/>
</dbReference>
<accession>A0ABQ7V1K1</accession>
<dbReference type="PANTHER" id="PTHR27008:SF602">
    <property type="entry name" value="LRR RECEPTOR-LIKE SERINE_THREONINE-PROTEIN KINASE EFR"/>
    <property type="match status" value="1"/>
</dbReference>
<name>A0ABQ7V1K1_SOLTU</name>
<dbReference type="SUPFAM" id="SSF56112">
    <property type="entry name" value="Protein kinase-like (PK-like)"/>
    <property type="match status" value="1"/>
</dbReference>
<comment type="caution">
    <text evidence="9">The sequence shown here is derived from an EMBL/GenBank/DDBJ whole genome shotgun (WGS) entry which is preliminary data.</text>
</comment>
<reference evidence="9 10" key="1">
    <citation type="journal article" date="2021" name="bioRxiv">
        <title>Chromosome-scale and haplotype-resolved genome assembly of a tetraploid potato cultivar.</title>
        <authorList>
            <person name="Sun H."/>
            <person name="Jiao W.-B."/>
            <person name="Krause K."/>
            <person name="Campoy J.A."/>
            <person name="Goel M."/>
            <person name="Folz-Donahue K."/>
            <person name="Kukat C."/>
            <person name="Huettel B."/>
            <person name="Schneeberger K."/>
        </authorList>
    </citation>
    <scope>NUCLEOTIDE SEQUENCE [LARGE SCALE GENOMIC DNA]</scope>
    <source>
        <strain evidence="9">SolTubOtavaFocal</strain>
        <tissue evidence="9">Leaves</tissue>
    </source>
</reference>
<feature type="binding site" evidence="7">
    <location>
        <position position="114"/>
    </location>
    <ligand>
        <name>ATP</name>
        <dbReference type="ChEBI" id="CHEBI:30616"/>
    </ligand>
</feature>
<evidence type="ECO:0000256" key="7">
    <source>
        <dbReference type="PROSITE-ProRule" id="PRU10141"/>
    </source>
</evidence>
<feature type="domain" description="Protein kinase" evidence="8">
    <location>
        <begin position="86"/>
        <end position="134"/>
    </location>
</feature>